<evidence type="ECO:0000313" key="1">
    <source>
        <dbReference type="EMBL" id="CBH12092.1"/>
    </source>
</evidence>
<proteinExistence type="predicted"/>
<dbReference type="GeneID" id="23862969"/>
<name>C9ZRV6_TRYB9</name>
<accession>C9ZRV6</accession>
<dbReference type="AlphaFoldDB" id="C9ZRV6"/>
<organism evidence="1 2">
    <name type="scientific">Trypanosoma brucei gambiense (strain MHOM/CI/86/DAL972)</name>
    <dbReference type="NCBI Taxonomy" id="679716"/>
    <lineage>
        <taxon>Eukaryota</taxon>
        <taxon>Discoba</taxon>
        <taxon>Euglenozoa</taxon>
        <taxon>Kinetoplastea</taxon>
        <taxon>Metakinetoplastina</taxon>
        <taxon>Trypanosomatida</taxon>
        <taxon>Trypanosomatidae</taxon>
        <taxon>Trypanosoma</taxon>
    </lineage>
</organism>
<reference evidence="2" key="1">
    <citation type="journal article" date="2010" name="PLoS Negl. Trop. Dis.">
        <title>The genome sequence of Trypanosoma brucei gambiense, causative agent of chronic human african trypanosomiasis.</title>
        <authorList>
            <person name="Jackson A.P."/>
            <person name="Sanders M."/>
            <person name="Berry A."/>
            <person name="McQuillan J."/>
            <person name="Aslett M.A."/>
            <person name="Quail M.A."/>
            <person name="Chukualim B."/>
            <person name="Capewell P."/>
            <person name="MacLeod A."/>
            <person name="Melville S.E."/>
            <person name="Gibson W."/>
            <person name="Barry J.D."/>
            <person name="Berriman M."/>
            <person name="Hertz-Fowler C."/>
        </authorList>
    </citation>
    <scope>NUCLEOTIDE SEQUENCE [LARGE SCALE GENOMIC DNA]</scope>
    <source>
        <strain evidence="2">MHOM/CI/86/DAL972</strain>
    </source>
</reference>
<protein>
    <submittedName>
        <fullName evidence="1">Uncharacterized protein</fullName>
    </submittedName>
</protein>
<gene>
    <name evidence="1" type="ORF">TbgDal_VII690</name>
</gene>
<dbReference type="KEGG" id="tbg:TbgDal_VII690"/>
<dbReference type="EMBL" id="FN554970">
    <property type="protein sequence ID" value="CBH12092.1"/>
    <property type="molecule type" value="Genomic_DNA"/>
</dbReference>
<dbReference type="RefSeq" id="XP_011774375.1">
    <property type="nucleotide sequence ID" value="XM_011776073.1"/>
</dbReference>
<sequence>MYLEKATCTFPQPLSPMFGDRGGVHYVDKRGAGNAMRIKFVMGKRRVRAEADEDNMCLQGFHFSSFRPFIPVCDFLLVACVDLSHCPHDRPILFCMQCILHDL</sequence>
<dbReference type="Proteomes" id="UP000002316">
    <property type="component" value="Chromosome 7"/>
</dbReference>
<evidence type="ECO:0000313" key="2">
    <source>
        <dbReference type="Proteomes" id="UP000002316"/>
    </source>
</evidence>